<protein>
    <submittedName>
        <fullName evidence="2">6700_t:CDS:1</fullName>
    </submittedName>
</protein>
<evidence type="ECO:0000313" key="3">
    <source>
        <dbReference type="Proteomes" id="UP000789508"/>
    </source>
</evidence>
<dbReference type="Proteomes" id="UP000789508">
    <property type="component" value="Unassembled WGS sequence"/>
</dbReference>
<keyword evidence="1" id="KW-1133">Transmembrane helix</keyword>
<feature type="transmembrane region" description="Helical" evidence="1">
    <location>
        <begin position="46"/>
        <end position="67"/>
    </location>
</feature>
<proteinExistence type="predicted"/>
<evidence type="ECO:0000313" key="2">
    <source>
        <dbReference type="EMBL" id="CAG8538083.1"/>
    </source>
</evidence>
<keyword evidence="3" id="KW-1185">Reference proteome</keyword>
<evidence type="ECO:0000256" key="1">
    <source>
        <dbReference type="SAM" id="Phobius"/>
    </source>
</evidence>
<accession>A0A9N9APF8</accession>
<gene>
    <name evidence="2" type="ORF">ALEPTO_LOCUS5271</name>
</gene>
<comment type="caution">
    <text evidence="2">The sequence shown here is derived from an EMBL/GenBank/DDBJ whole genome shotgun (WGS) entry which is preliminary data.</text>
</comment>
<dbReference type="EMBL" id="CAJVPS010001440">
    <property type="protein sequence ID" value="CAG8538083.1"/>
    <property type="molecule type" value="Genomic_DNA"/>
</dbReference>
<organism evidence="2 3">
    <name type="scientific">Ambispora leptoticha</name>
    <dbReference type="NCBI Taxonomy" id="144679"/>
    <lineage>
        <taxon>Eukaryota</taxon>
        <taxon>Fungi</taxon>
        <taxon>Fungi incertae sedis</taxon>
        <taxon>Mucoromycota</taxon>
        <taxon>Glomeromycotina</taxon>
        <taxon>Glomeromycetes</taxon>
        <taxon>Archaeosporales</taxon>
        <taxon>Ambisporaceae</taxon>
        <taxon>Ambispora</taxon>
    </lineage>
</organism>
<dbReference type="AlphaFoldDB" id="A0A9N9APF8"/>
<sequence>MAVAQGLIDDVLDVLEKTLLVVVKRFANELDKRVGKLNIISLLRQLLLLLSTMESISITLVFVDVVFSSHPQGGEPLPVGRIFKRK</sequence>
<keyword evidence="1" id="KW-0472">Membrane</keyword>
<name>A0A9N9APF8_9GLOM</name>
<reference evidence="2" key="1">
    <citation type="submission" date="2021-06" db="EMBL/GenBank/DDBJ databases">
        <authorList>
            <person name="Kallberg Y."/>
            <person name="Tangrot J."/>
            <person name="Rosling A."/>
        </authorList>
    </citation>
    <scope>NUCLEOTIDE SEQUENCE</scope>
    <source>
        <strain evidence="2">FL130A</strain>
    </source>
</reference>
<keyword evidence="1" id="KW-0812">Transmembrane</keyword>